<dbReference type="PANTHER" id="PTHR10859">
    <property type="entry name" value="GLYCOSYL TRANSFERASE"/>
    <property type="match status" value="1"/>
</dbReference>
<organism evidence="15 16">
    <name type="scientific">Meganyctiphanes norvegica</name>
    <name type="common">Northern krill</name>
    <name type="synonym">Thysanopoda norvegica</name>
    <dbReference type="NCBI Taxonomy" id="48144"/>
    <lineage>
        <taxon>Eukaryota</taxon>
        <taxon>Metazoa</taxon>
        <taxon>Ecdysozoa</taxon>
        <taxon>Arthropoda</taxon>
        <taxon>Crustacea</taxon>
        <taxon>Multicrustacea</taxon>
        <taxon>Malacostraca</taxon>
        <taxon>Eumalacostraca</taxon>
        <taxon>Eucarida</taxon>
        <taxon>Euphausiacea</taxon>
        <taxon>Euphausiidae</taxon>
        <taxon>Meganyctiphanes</taxon>
    </lineage>
</organism>
<name>A0AAV2RFV0_MEGNR</name>
<evidence type="ECO:0000256" key="11">
    <source>
        <dbReference type="ARBA" id="ARBA00023136"/>
    </source>
</evidence>
<dbReference type="GO" id="GO:0005789">
    <property type="term" value="C:endoplasmic reticulum membrane"/>
    <property type="evidence" value="ECO:0007669"/>
    <property type="project" value="UniProtKB-SubCell"/>
</dbReference>
<dbReference type="GO" id="GO:0004581">
    <property type="term" value="F:dolichyl-phosphate beta-glucosyltransferase activity"/>
    <property type="evidence" value="ECO:0007669"/>
    <property type="project" value="UniProtKB-EC"/>
</dbReference>
<accession>A0AAV2RFV0</accession>
<keyword evidence="16" id="KW-1185">Reference proteome</keyword>
<dbReference type="Gene3D" id="3.90.550.10">
    <property type="entry name" value="Spore Coat Polysaccharide Biosynthesis Protein SpsA, Chain A"/>
    <property type="match status" value="1"/>
</dbReference>
<dbReference type="CDD" id="cd04188">
    <property type="entry name" value="DPG_synthase"/>
    <property type="match status" value="1"/>
</dbReference>
<keyword evidence="6" id="KW-0808">Transferase</keyword>
<feature type="domain" description="Glycosyltransferase 2-like" evidence="14">
    <location>
        <begin position="66"/>
        <end position="177"/>
    </location>
</feature>
<dbReference type="AlphaFoldDB" id="A0AAV2RFV0"/>
<evidence type="ECO:0000313" key="15">
    <source>
        <dbReference type="EMBL" id="CAL4123312.1"/>
    </source>
</evidence>
<feature type="non-terminal residue" evidence="15">
    <location>
        <position position="325"/>
    </location>
</feature>
<dbReference type="InterPro" id="IPR001173">
    <property type="entry name" value="Glyco_trans_2-like"/>
</dbReference>
<evidence type="ECO:0000256" key="1">
    <source>
        <dbReference type="ARBA" id="ARBA00004389"/>
    </source>
</evidence>
<evidence type="ECO:0000256" key="5">
    <source>
        <dbReference type="ARBA" id="ARBA00022676"/>
    </source>
</evidence>
<evidence type="ECO:0000256" key="3">
    <source>
        <dbReference type="ARBA" id="ARBA00006739"/>
    </source>
</evidence>
<proteinExistence type="inferred from homology"/>
<evidence type="ECO:0000256" key="10">
    <source>
        <dbReference type="ARBA" id="ARBA00022989"/>
    </source>
</evidence>
<evidence type="ECO:0000256" key="4">
    <source>
        <dbReference type="ARBA" id="ARBA00012583"/>
    </source>
</evidence>
<comment type="caution">
    <text evidence="15">The sequence shown here is derived from an EMBL/GenBank/DDBJ whole genome shotgun (WGS) entry which is preliminary data.</text>
</comment>
<dbReference type="Pfam" id="PF00535">
    <property type="entry name" value="Glycos_transf_2"/>
    <property type="match status" value="1"/>
</dbReference>
<dbReference type="Proteomes" id="UP001497623">
    <property type="component" value="Unassembled WGS sequence"/>
</dbReference>
<dbReference type="FunFam" id="3.90.550.10:FF:000068">
    <property type="entry name" value="ALG5, dolichyl-phosphate beta-glucosyltransferase"/>
    <property type="match status" value="1"/>
</dbReference>
<evidence type="ECO:0000313" key="16">
    <source>
        <dbReference type="Proteomes" id="UP001497623"/>
    </source>
</evidence>
<comment type="pathway">
    <text evidence="2">Protein modification; protein glycosylation.</text>
</comment>
<dbReference type="SUPFAM" id="SSF53448">
    <property type="entry name" value="Nucleotide-diphospho-sugar transferases"/>
    <property type="match status" value="1"/>
</dbReference>
<evidence type="ECO:0000256" key="9">
    <source>
        <dbReference type="ARBA" id="ARBA00022968"/>
    </source>
</evidence>
<protein>
    <recommendedName>
        <fullName evidence="13">Dolichyl-phosphate beta-glucosyltransferase</fullName>
        <ecNumber evidence="4">2.4.1.117</ecNumber>
    </recommendedName>
</protein>
<gene>
    <name evidence="15" type="ORF">MNOR_LOCUS23978</name>
</gene>
<dbReference type="InterPro" id="IPR029044">
    <property type="entry name" value="Nucleotide-diphossugar_trans"/>
</dbReference>
<dbReference type="EC" id="2.4.1.117" evidence="4"/>
<comment type="catalytic activity">
    <reaction evidence="12">
        <text>a di-trans,poly-cis-dolichyl phosphate + UDP-alpha-D-glucose = a di-trans,poly-cis-dolichyl beta-D-glucosyl phosphate + UDP</text>
        <dbReference type="Rhea" id="RHEA:15401"/>
        <dbReference type="Rhea" id="RHEA-COMP:19498"/>
        <dbReference type="Rhea" id="RHEA-COMP:19502"/>
        <dbReference type="ChEBI" id="CHEBI:57525"/>
        <dbReference type="ChEBI" id="CHEBI:57683"/>
        <dbReference type="ChEBI" id="CHEBI:58223"/>
        <dbReference type="ChEBI" id="CHEBI:58885"/>
        <dbReference type="EC" id="2.4.1.117"/>
    </reaction>
    <physiologicalReaction direction="left-to-right" evidence="12">
        <dbReference type="Rhea" id="RHEA:15402"/>
    </physiologicalReaction>
</comment>
<evidence type="ECO:0000256" key="7">
    <source>
        <dbReference type="ARBA" id="ARBA00022692"/>
    </source>
</evidence>
<keyword evidence="8" id="KW-0256">Endoplasmic reticulum</keyword>
<evidence type="ECO:0000259" key="14">
    <source>
        <dbReference type="Pfam" id="PF00535"/>
    </source>
</evidence>
<dbReference type="GO" id="GO:0006487">
    <property type="term" value="P:protein N-linked glycosylation"/>
    <property type="evidence" value="ECO:0007669"/>
    <property type="project" value="TreeGrafter"/>
</dbReference>
<comment type="similarity">
    <text evidence="3">Belongs to the glycosyltransferase 2 family.</text>
</comment>
<reference evidence="15 16" key="1">
    <citation type="submission" date="2024-05" db="EMBL/GenBank/DDBJ databases">
        <authorList>
            <person name="Wallberg A."/>
        </authorList>
    </citation>
    <scope>NUCLEOTIDE SEQUENCE [LARGE SCALE GENOMIC DNA]</scope>
</reference>
<sequence>MGQFSPKINISFSLIIAFFRDICILIIVQNEHYPSIIFHDGEKYFHDGFQRCPFPSIKDAPTKYLSVIIPAYNEEERLPVMLDECIPYLEDRRKSSQGFDYELIIVDDGSRDKTTDVGMQYTKEYGSDRVRVLTLAKNRGKGGAVRMGMLSSRGKLLLFADADGATKFSDFEKVEGSLKELCSGMSDISESLGMSIGSRAHLEKDSVAHRSFFRTILMYGFHAMVWLLAVKEIKDTQCGFKIFTRRTGRIIFNSLHVERWAFDTEVLKIAQILGIPIKEVAVHWTEIEGSKITPVFTWIEMGMDLVLIWLRYFLGAWRISGDINK</sequence>
<dbReference type="EMBL" id="CAXKWB010021619">
    <property type="protein sequence ID" value="CAL4123312.1"/>
    <property type="molecule type" value="Genomic_DNA"/>
</dbReference>
<evidence type="ECO:0000256" key="2">
    <source>
        <dbReference type="ARBA" id="ARBA00004922"/>
    </source>
</evidence>
<evidence type="ECO:0000256" key="13">
    <source>
        <dbReference type="ARBA" id="ARBA00070518"/>
    </source>
</evidence>
<keyword evidence="9" id="KW-0735">Signal-anchor</keyword>
<keyword evidence="10" id="KW-1133">Transmembrane helix</keyword>
<evidence type="ECO:0000256" key="8">
    <source>
        <dbReference type="ARBA" id="ARBA00022824"/>
    </source>
</evidence>
<dbReference type="PANTHER" id="PTHR10859:SF91">
    <property type="entry name" value="DOLICHYL-PHOSPHATE BETA-GLUCOSYLTRANSFERASE"/>
    <property type="match status" value="1"/>
</dbReference>
<keyword evidence="7" id="KW-0812">Transmembrane</keyword>
<keyword evidence="11" id="KW-0472">Membrane</keyword>
<evidence type="ECO:0000256" key="12">
    <source>
        <dbReference type="ARBA" id="ARBA00045097"/>
    </source>
</evidence>
<evidence type="ECO:0000256" key="6">
    <source>
        <dbReference type="ARBA" id="ARBA00022679"/>
    </source>
</evidence>
<keyword evidence="5" id="KW-0328">Glycosyltransferase</keyword>
<dbReference type="InterPro" id="IPR035518">
    <property type="entry name" value="DPG_synthase"/>
</dbReference>
<comment type="subcellular location">
    <subcellularLocation>
        <location evidence="1">Endoplasmic reticulum membrane</location>
        <topology evidence="1">Single-pass membrane protein</topology>
    </subcellularLocation>
</comment>